<evidence type="ECO:0000313" key="1">
    <source>
        <dbReference type="EMBL" id="NYD22471.1"/>
    </source>
</evidence>
<dbReference type="Proteomes" id="UP000521922">
    <property type="component" value="Unassembled WGS sequence"/>
</dbReference>
<dbReference type="EMBL" id="JACCBB010000001">
    <property type="protein sequence ID" value="NYD22471.1"/>
    <property type="molecule type" value="Genomic_DNA"/>
</dbReference>
<name>A0A7Y9DKY2_9ACTN</name>
<accession>A0A7Y9DKY2</accession>
<comment type="caution">
    <text evidence="1">The sequence shown here is derived from an EMBL/GenBank/DDBJ whole genome shotgun (WGS) entry which is preliminary data.</text>
</comment>
<protein>
    <recommendedName>
        <fullName evidence="3">Amidoligase enzyme</fullName>
    </recommendedName>
</protein>
<dbReference type="InterPro" id="IPR022025">
    <property type="entry name" value="Amidoligase_2"/>
</dbReference>
<proteinExistence type="predicted"/>
<dbReference type="Pfam" id="PF12224">
    <property type="entry name" value="Amidoligase_2"/>
    <property type="match status" value="1"/>
</dbReference>
<gene>
    <name evidence="1" type="ORF">BJ968_002011</name>
</gene>
<dbReference type="AlphaFoldDB" id="A0A7Y9DKY2"/>
<organism evidence="1 2">
    <name type="scientific">Kineococcus aurantiacus</name>
    <dbReference type="NCBI Taxonomy" id="37633"/>
    <lineage>
        <taxon>Bacteria</taxon>
        <taxon>Bacillati</taxon>
        <taxon>Actinomycetota</taxon>
        <taxon>Actinomycetes</taxon>
        <taxon>Kineosporiales</taxon>
        <taxon>Kineosporiaceae</taxon>
        <taxon>Kineococcus</taxon>
    </lineage>
</organism>
<evidence type="ECO:0000313" key="2">
    <source>
        <dbReference type="Proteomes" id="UP000521922"/>
    </source>
</evidence>
<evidence type="ECO:0008006" key="3">
    <source>
        <dbReference type="Google" id="ProtNLM"/>
    </source>
</evidence>
<reference evidence="1 2" key="1">
    <citation type="submission" date="2020-07" db="EMBL/GenBank/DDBJ databases">
        <title>Sequencing the genomes of 1000 actinobacteria strains.</title>
        <authorList>
            <person name="Klenk H.-P."/>
        </authorList>
    </citation>
    <scope>NUCLEOTIDE SEQUENCE [LARGE SCALE GENOMIC DNA]</scope>
    <source>
        <strain evidence="1 2">DSM 7487</strain>
    </source>
</reference>
<keyword evidence="2" id="KW-1185">Reference proteome</keyword>
<sequence length="288" mass="31130">MRRFHVDTEGSATPGVRTFWHLTPAFDVLDAAGDLRCSLVDDTTIVADLDAAAPARPGWYRIVSDEPRLLRLVQRYADPAEGIGSVLAPTAGLFGTAVREVGGVHRLDDGAGATIAMAAPLPGERERPCEVVTPPFADDHARRLEELLGPARDLGFTVPAEAAVHVNLDAGPFRDVAAFRHVVRTFARRREELRDLFGTNPRCRRLAPLPAELLDVVERDWPDWAALREAAAGTPVTKFSDVNLTRVLGVRPGPDVLEVRVLPGSIDGAGIARQADQLSEVLRGARPA</sequence>